<evidence type="ECO:0000256" key="4">
    <source>
        <dbReference type="ARBA" id="ARBA00023242"/>
    </source>
</evidence>
<feature type="domain" description="NLE" evidence="6">
    <location>
        <begin position="7"/>
        <end position="67"/>
    </location>
</feature>
<evidence type="ECO:0000313" key="8">
    <source>
        <dbReference type="Proteomes" id="UP000078046"/>
    </source>
</evidence>
<evidence type="ECO:0000256" key="2">
    <source>
        <dbReference type="ARBA" id="ARBA00022574"/>
    </source>
</evidence>
<feature type="repeat" description="WD" evidence="5">
    <location>
        <begin position="403"/>
        <end position="444"/>
    </location>
</feature>
<keyword evidence="2 5" id="KW-0853">WD repeat</keyword>
<proteinExistence type="predicted"/>
<dbReference type="InterPro" id="IPR019775">
    <property type="entry name" value="WD40_repeat_CS"/>
</dbReference>
<dbReference type="PRINTS" id="PR00320">
    <property type="entry name" value="GPROTEINBRPT"/>
</dbReference>
<dbReference type="SMART" id="SM00320">
    <property type="entry name" value="WD40"/>
    <property type="match status" value="8"/>
</dbReference>
<dbReference type="CDD" id="cd00200">
    <property type="entry name" value="WD40"/>
    <property type="match status" value="1"/>
</dbReference>
<feature type="repeat" description="WD" evidence="5">
    <location>
        <begin position="361"/>
        <end position="402"/>
    </location>
</feature>
<dbReference type="Gene3D" id="2.130.10.10">
    <property type="entry name" value="YVTN repeat-like/Quinoprotein amine dehydrogenase"/>
    <property type="match status" value="1"/>
</dbReference>
<keyword evidence="4" id="KW-0539">Nucleus</keyword>
<dbReference type="InterPro" id="IPR015943">
    <property type="entry name" value="WD40/YVTN_repeat-like_dom_sf"/>
</dbReference>
<feature type="repeat" description="WD" evidence="5">
    <location>
        <begin position="145"/>
        <end position="186"/>
    </location>
</feature>
<dbReference type="Proteomes" id="UP000078046">
    <property type="component" value="Unassembled WGS sequence"/>
</dbReference>
<evidence type="ECO:0000256" key="5">
    <source>
        <dbReference type="PROSITE-ProRule" id="PRU00221"/>
    </source>
</evidence>
<feature type="repeat" description="WD" evidence="5">
    <location>
        <begin position="103"/>
        <end position="136"/>
    </location>
</feature>
<evidence type="ECO:0000313" key="7">
    <source>
        <dbReference type="EMBL" id="OAF69658.1"/>
    </source>
</evidence>
<evidence type="ECO:0000259" key="6">
    <source>
        <dbReference type="Pfam" id="PF08154"/>
    </source>
</evidence>
<dbReference type="PANTHER" id="PTHR19848:SF0">
    <property type="entry name" value="NOTCHLESS PROTEIN HOMOLOG 1"/>
    <property type="match status" value="1"/>
</dbReference>
<dbReference type="PROSITE" id="PS00678">
    <property type="entry name" value="WD_REPEATS_1"/>
    <property type="match status" value="2"/>
</dbReference>
<dbReference type="InterPro" id="IPR036322">
    <property type="entry name" value="WD40_repeat_dom_sf"/>
</dbReference>
<accession>A0A177B5U3</accession>
<dbReference type="AlphaFoldDB" id="A0A177B5U3"/>
<dbReference type="PROSITE" id="PS50082">
    <property type="entry name" value="WD_REPEATS_2"/>
    <property type="match status" value="7"/>
</dbReference>
<feature type="repeat" description="WD" evidence="5">
    <location>
        <begin position="235"/>
        <end position="265"/>
    </location>
</feature>
<dbReference type="InterPro" id="IPR001632">
    <property type="entry name" value="WD40_G-protein_beta-like"/>
</dbReference>
<comment type="caution">
    <text evidence="7">The sequence shown here is derived from an EMBL/GenBank/DDBJ whole genome shotgun (WGS) entry which is preliminary data.</text>
</comment>
<reference evidence="7 8" key="1">
    <citation type="submission" date="2016-04" db="EMBL/GenBank/DDBJ databases">
        <title>The genome of Intoshia linei affirms orthonectids as highly simplified spiralians.</title>
        <authorList>
            <person name="Mikhailov K.V."/>
            <person name="Slusarev G.S."/>
            <person name="Nikitin M.A."/>
            <person name="Logacheva M.D."/>
            <person name="Penin A."/>
            <person name="Aleoshin V."/>
            <person name="Panchin Y.V."/>
        </authorList>
    </citation>
    <scope>NUCLEOTIDE SEQUENCE [LARGE SCALE GENOMIC DNA]</scope>
    <source>
        <strain evidence="7">Intl2013</strain>
        <tissue evidence="7">Whole animal</tissue>
    </source>
</reference>
<dbReference type="EMBL" id="LWCA01000248">
    <property type="protein sequence ID" value="OAF69658.1"/>
    <property type="molecule type" value="Genomic_DNA"/>
</dbReference>
<feature type="repeat" description="WD" evidence="5">
    <location>
        <begin position="445"/>
        <end position="476"/>
    </location>
</feature>
<sequence length="505" mass="56973">MELNSHILARLISPTGTTLSEAIDLPVDVDNRKLNLILNQLLENDDNEQYAFFVNENEIKTNLHDTISQIEDKSLLAEKTLNIQYRPQSPFHVKAVTRCTSSMEGHTEAVVSAQFSSNGRYLCSGSGDTTVRFWNIYTELPQFSCKGHKNWVLVISWSPDDKFLASACKNGQIIIWNPVTGEQKLQPIKAHKKWINAISWKPLNIDGTSNYFVSASKDTFVKIWDATTGCLYKSLGGHAMSVTCVRWSHHNVIYTSSQDRTIKMWRPDDGVLCRTFEGHSHWVNSISLNTDYAIRTGAFDPVNAKITNEPINESASKLKIMASNRLKSLMCQVEETLVSCSDDFTLFLWKPQTSKVSVCRMTGHQNVINDVKFSPNGFMIASASFDKSVKLWSGIDGKFIATFRGHVQRVYLITWSADSRYICSASADSTLKVWNVSQKKILLDLPGHADEVYAVDWSPDCQRVVSGGKDRVLKMYFLSFSMGSIFFKSQLMSFNSRIGNIWSMN</sequence>
<evidence type="ECO:0000256" key="1">
    <source>
        <dbReference type="ARBA" id="ARBA00004604"/>
    </source>
</evidence>
<dbReference type="OrthoDB" id="10267436at2759"/>
<name>A0A177B5U3_9BILA</name>
<dbReference type="Pfam" id="PF00400">
    <property type="entry name" value="WD40"/>
    <property type="match status" value="7"/>
</dbReference>
<comment type="subcellular location">
    <subcellularLocation>
        <location evidence="1">Nucleus</location>
        <location evidence="1">Nucleolus</location>
    </subcellularLocation>
</comment>
<dbReference type="Pfam" id="PF08154">
    <property type="entry name" value="NLE"/>
    <property type="match status" value="1"/>
</dbReference>
<dbReference type="GO" id="GO:0005730">
    <property type="term" value="C:nucleolus"/>
    <property type="evidence" value="ECO:0007669"/>
    <property type="project" value="UniProtKB-SubCell"/>
</dbReference>
<feature type="repeat" description="WD" evidence="5">
    <location>
        <begin position="188"/>
        <end position="234"/>
    </location>
</feature>
<organism evidence="7 8">
    <name type="scientific">Intoshia linei</name>
    <dbReference type="NCBI Taxonomy" id="1819745"/>
    <lineage>
        <taxon>Eukaryota</taxon>
        <taxon>Metazoa</taxon>
        <taxon>Spiralia</taxon>
        <taxon>Lophotrochozoa</taxon>
        <taxon>Mesozoa</taxon>
        <taxon>Orthonectida</taxon>
        <taxon>Rhopaluridae</taxon>
        <taxon>Intoshia</taxon>
    </lineage>
</organism>
<protein>
    <recommendedName>
        <fullName evidence="6">NLE domain-containing protein</fullName>
    </recommendedName>
</protein>
<dbReference type="PANTHER" id="PTHR19848">
    <property type="entry name" value="WD40 REPEAT PROTEIN"/>
    <property type="match status" value="1"/>
</dbReference>
<dbReference type="GO" id="GO:0000027">
    <property type="term" value="P:ribosomal large subunit assembly"/>
    <property type="evidence" value="ECO:0007669"/>
    <property type="project" value="TreeGrafter"/>
</dbReference>
<dbReference type="InterPro" id="IPR020472">
    <property type="entry name" value="WD40_PAC1"/>
</dbReference>
<keyword evidence="8" id="KW-1185">Reference proteome</keyword>
<dbReference type="PRINTS" id="PR00319">
    <property type="entry name" value="GPROTEINB"/>
</dbReference>
<dbReference type="InterPro" id="IPR001680">
    <property type="entry name" value="WD40_rpt"/>
</dbReference>
<dbReference type="InterPro" id="IPR012972">
    <property type="entry name" value="NLE"/>
</dbReference>
<dbReference type="SUPFAM" id="SSF50978">
    <property type="entry name" value="WD40 repeat-like"/>
    <property type="match status" value="1"/>
</dbReference>
<evidence type="ECO:0000256" key="3">
    <source>
        <dbReference type="ARBA" id="ARBA00022737"/>
    </source>
</evidence>
<keyword evidence="3" id="KW-0677">Repeat</keyword>
<dbReference type="GO" id="GO:0007219">
    <property type="term" value="P:Notch signaling pathway"/>
    <property type="evidence" value="ECO:0007669"/>
    <property type="project" value="TreeGrafter"/>
</dbReference>
<dbReference type="PROSITE" id="PS50294">
    <property type="entry name" value="WD_REPEATS_REGION"/>
    <property type="match status" value="7"/>
</dbReference>
<gene>
    <name evidence="7" type="ORF">A3Q56_02592</name>
</gene>